<sequence length="463" mass="49860">MHFESPHRVMVGTQAKDAAKGDASRVVSLIKRHMGSTDTVLEFDGVSYSPEGVSAFIVRELARSAEKFTGQPVSDVVITVPAYFGISERKATEVAGKIAGLTVVGVVAEPVAAALYYGALAGGDRTILVYDLGGGTFDTTVIRLEGGDVTVICTDGDHQLGGADWDERVATHLRDRFVAEYPEAGAADSEDFLQSLGLIAEGTKKALSVRTSRRQPIQFEGKKMLADLSRATFEELTTDLIDRTVEITRRTLRTAEEMGARRPETVLLVGGSTLMPAVATALRAAFGFEPRLHDPHLAVAKGAALYAMQVATEKPSRKVTIVVPRAFGTSVVAEGTQPEEGKLEISHLLFANTPLPAGPVKERFITAFPDQTGIEIDVWEQAGTEVSRRPEDNKKIGAGEIIRLPRLPKGSPIDITFAMDETGLLTVDAVELVTGQRERIEVQIGGLDDRQIDEAREAVARLS</sequence>
<dbReference type="Pfam" id="PF00012">
    <property type="entry name" value="HSP70"/>
    <property type="match status" value="1"/>
</dbReference>
<dbReference type="EMBL" id="BOMY01000061">
    <property type="protein sequence ID" value="GIF26528.1"/>
    <property type="molecule type" value="Genomic_DNA"/>
</dbReference>
<dbReference type="GO" id="GO:0005524">
    <property type="term" value="F:ATP binding"/>
    <property type="evidence" value="ECO:0007669"/>
    <property type="project" value="UniProtKB-KW"/>
</dbReference>
<dbReference type="SUPFAM" id="SSF100920">
    <property type="entry name" value="Heat shock protein 70kD (HSP70), peptide-binding domain"/>
    <property type="match status" value="1"/>
</dbReference>
<keyword evidence="4" id="KW-0067">ATP-binding</keyword>
<dbReference type="GO" id="GO:0140662">
    <property type="term" value="F:ATP-dependent protein folding chaperone"/>
    <property type="evidence" value="ECO:0007669"/>
    <property type="project" value="InterPro"/>
</dbReference>
<gene>
    <name evidence="7" type="ORF">Ate02nite_92580</name>
</gene>
<keyword evidence="5" id="KW-0346">Stress response</keyword>
<dbReference type="Gene3D" id="3.30.420.40">
    <property type="match status" value="2"/>
</dbReference>
<evidence type="ECO:0000313" key="8">
    <source>
        <dbReference type="Proteomes" id="UP000623608"/>
    </source>
</evidence>
<dbReference type="PROSITE" id="PS00329">
    <property type="entry name" value="HSP70_2"/>
    <property type="match status" value="1"/>
</dbReference>
<keyword evidence="2" id="KW-0597">Phosphoprotein</keyword>
<evidence type="ECO:0000256" key="3">
    <source>
        <dbReference type="ARBA" id="ARBA00022741"/>
    </source>
</evidence>
<protein>
    <submittedName>
        <fullName evidence="7">Molecular chaperone DnaK</fullName>
    </submittedName>
</protein>
<accession>A0A919NXF5</accession>
<keyword evidence="6" id="KW-0143">Chaperone</keyword>
<keyword evidence="8" id="KW-1185">Reference proteome</keyword>
<name>A0A919NXF5_9ACTN</name>
<evidence type="ECO:0000313" key="7">
    <source>
        <dbReference type="EMBL" id="GIF26528.1"/>
    </source>
</evidence>
<evidence type="ECO:0000256" key="2">
    <source>
        <dbReference type="ARBA" id="ARBA00022553"/>
    </source>
</evidence>
<dbReference type="Proteomes" id="UP000623608">
    <property type="component" value="Unassembled WGS sequence"/>
</dbReference>
<comment type="similarity">
    <text evidence="1">Belongs to the heat shock protein 70 family.</text>
</comment>
<keyword evidence="3" id="KW-0547">Nucleotide-binding</keyword>
<dbReference type="SUPFAM" id="SSF53067">
    <property type="entry name" value="Actin-like ATPase domain"/>
    <property type="match status" value="2"/>
</dbReference>
<dbReference type="InterPro" id="IPR013126">
    <property type="entry name" value="Hsp_70_fam"/>
</dbReference>
<evidence type="ECO:0000256" key="6">
    <source>
        <dbReference type="ARBA" id="ARBA00023186"/>
    </source>
</evidence>
<evidence type="ECO:0000256" key="5">
    <source>
        <dbReference type="ARBA" id="ARBA00023016"/>
    </source>
</evidence>
<comment type="caution">
    <text evidence="7">The sequence shown here is derived from an EMBL/GenBank/DDBJ whole genome shotgun (WGS) entry which is preliminary data.</text>
</comment>
<dbReference type="PRINTS" id="PR00301">
    <property type="entry name" value="HEATSHOCK70"/>
</dbReference>
<dbReference type="AlphaFoldDB" id="A0A919NXF5"/>
<organism evidence="7 8">
    <name type="scientific">Paractinoplanes tereljensis</name>
    <dbReference type="NCBI Taxonomy" id="571912"/>
    <lineage>
        <taxon>Bacteria</taxon>
        <taxon>Bacillati</taxon>
        <taxon>Actinomycetota</taxon>
        <taxon>Actinomycetes</taxon>
        <taxon>Micromonosporales</taxon>
        <taxon>Micromonosporaceae</taxon>
        <taxon>Paractinoplanes</taxon>
    </lineage>
</organism>
<evidence type="ECO:0000256" key="4">
    <source>
        <dbReference type="ARBA" id="ARBA00022840"/>
    </source>
</evidence>
<proteinExistence type="inferred from homology"/>
<dbReference type="Gene3D" id="2.60.34.10">
    <property type="entry name" value="Substrate Binding Domain Of DNAk, Chain A, domain 1"/>
    <property type="match status" value="1"/>
</dbReference>
<dbReference type="Gene3D" id="3.90.640.10">
    <property type="entry name" value="Actin, Chain A, domain 4"/>
    <property type="match status" value="1"/>
</dbReference>
<reference evidence="7" key="1">
    <citation type="submission" date="2021-01" db="EMBL/GenBank/DDBJ databases">
        <title>Whole genome shotgun sequence of Actinoplanes tereljensis NBRC 105297.</title>
        <authorList>
            <person name="Komaki H."/>
            <person name="Tamura T."/>
        </authorList>
    </citation>
    <scope>NUCLEOTIDE SEQUENCE</scope>
    <source>
        <strain evidence="7">NBRC 105297</strain>
    </source>
</reference>
<dbReference type="InterPro" id="IPR043129">
    <property type="entry name" value="ATPase_NBD"/>
</dbReference>
<dbReference type="PANTHER" id="PTHR19375">
    <property type="entry name" value="HEAT SHOCK PROTEIN 70KDA"/>
    <property type="match status" value="1"/>
</dbReference>
<dbReference type="FunFam" id="3.30.420.40:FF:000028">
    <property type="entry name" value="heat shock 70 kDa protein-like"/>
    <property type="match status" value="1"/>
</dbReference>
<dbReference type="InterPro" id="IPR018181">
    <property type="entry name" value="Heat_shock_70_CS"/>
</dbReference>
<evidence type="ECO:0000256" key="1">
    <source>
        <dbReference type="ARBA" id="ARBA00007381"/>
    </source>
</evidence>
<dbReference type="InterPro" id="IPR029047">
    <property type="entry name" value="HSP70_peptide-bd_sf"/>
</dbReference>